<dbReference type="SUPFAM" id="SSF161098">
    <property type="entry name" value="MetI-like"/>
    <property type="match status" value="1"/>
</dbReference>
<evidence type="ECO:0000256" key="3">
    <source>
        <dbReference type="ARBA" id="ARBA00022475"/>
    </source>
</evidence>
<feature type="transmembrane region" description="Helical" evidence="8">
    <location>
        <begin position="78"/>
        <end position="104"/>
    </location>
</feature>
<dbReference type="EMBL" id="VFPQ01000001">
    <property type="protein sequence ID" value="TQM74385.1"/>
    <property type="molecule type" value="Genomic_DNA"/>
</dbReference>
<name>A0A543IUY8_9ACTN</name>
<evidence type="ECO:0000256" key="5">
    <source>
        <dbReference type="ARBA" id="ARBA00022692"/>
    </source>
</evidence>
<feature type="transmembrane region" description="Helical" evidence="8">
    <location>
        <begin position="163"/>
        <end position="181"/>
    </location>
</feature>
<evidence type="ECO:0000256" key="8">
    <source>
        <dbReference type="RuleBase" id="RU363032"/>
    </source>
</evidence>
<keyword evidence="3" id="KW-1003">Cell membrane</keyword>
<evidence type="ECO:0000256" key="1">
    <source>
        <dbReference type="ARBA" id="ARBA00004429"/>
    </source>
</evidence>
<dbReference type="PROSITE" id="PS50928">
    <property type="entry name" value="ABC_TM1"/>
    <property type="match status" value="1"/>
</dbReference>
<keyword evidence="12" id="KW-1185">Reference proteome</keyword>
<dbReference type="AlphaFoldDB" id="A0A543IUY8"/>
<organism evidence="11 12">
    <name type="scientific">Thermopolyspora flexuosa</name>
    <dbReference type="NCBI Taxonomy" id="103836"/>
    <lineage>
        <taxon>Bacteria</taxon>
        <taxon>Bacillati</taxon>
        <taxon>Actinomycetota</taxon>
        <taxon>Actinomycetes</taxon>
        <taxon>Streptosporangiales</taxon>
        <taxon>Streptosporangiaceae</taxon>
        <taxon>Thermopolyspora</taxon>
    </lineage>
</organism>
<dbReference type="OrthoDB" id="5622164at2"/>
<feature type="region of interest" description="Disordered" evidence="9">
    <location>
        <begin position="1"/>
        <end position="24"/>
    </location>
</feature>
<evidence type="ECO:0000256" key="6">
    <source>
        <dbReference type="ARBA" id="ARBA00022989"/>
    </source>
</evidence>
<feature type="domain" description="ABC transmembrane type-1" evidence="10">
    <location>
        <begin position="81"/>
        <end position="282"/>
    </location>
</feature>
<proteinExistence type="inferred from homology"/>
<keyword evidence="2 8" id="KW-0813">Transport</keyword>
<evidence type="ECO:0000256" key="9">
    <source>
        <dbReference type="SAM" id="MobiDB-lite"/>
    </source>
</evidence>
<dbReference type="InterPro" id="IPR000515">
    <property type="entry name" value="MetI-like"/>
</dbReference>
<dbReference type="GO" id="GO:0005886">
    <property type="term" value="C:plasma membrane"/>
    <property type="evidence" value="ECO:0007669"/>
    <property type="project" value="UniProtKB-SubCell"/>
</dbReference>
<accession>A0A543IUY8</accession>
<dbReference type="PANTHER" id="PTHR43357">
    <property type="entry name" value="INNER MEMBRANE ABC TRANSPORTER PERMEASE PROTEIN YDCV"/>
    <property type="match status" value="1"/>
</dbReference>
<feature type="transmembrane region" description="Helical" evidence="8">
    <location>
        <begin position="35"/>
        <end position="58"/>
    </location>
</feature>
<feature type="transmembrane region" description="Helical" evidence="8">
    <location>
        <begin position="261"/>
        <end position="282"/>
    </location>
</feature>
<dbReference type="PANTHER" id="PTHR43357:SF4">
    <property type="entry name" value="INNER MEMBRANE ABC TRANSPORTER PERMEASE PROTEIN YDCV"/>
    <property type="match status" value="1"/>
</dbReference>
<comment type="caution">
    <text evidence="11">The sequence shown here is derived from an EMBL/GenBank/DDBJ whole genome shotgun (WGS) entry which is preliminary data.</text>
</comment>
<evidence type="ECO:0000256" key="2">
    <source>
        <dbReference type="ARBA" id="ARBA00022448"/>
    </source>
</evidence>
<dbReference type="RefSeq" id="WP_142258564.1">
    <property type="nucleotide sequence ID" value="NZ_BMPV01000006.1"/>
</dbReference>
<evidence type="ECO:0000256" key="7">
    <source>
        <dbReference type="ARBA" id="ARBA00023136"/>
    </source>
</evidence>
<dbReference type="CDD" id="cd06261">
    <property type="entry name" value="TM_PBP2"/>
    <property type="match status" value="1"/>
</dbReference>
<evidence type="ECO:0000313" key="12">
    <source>
        <dbReference type="Proteomes" id="UP000319213"/>
    </source>
</evidence>
<dbReference type="GO" id="GO:0055085">
    <property type="term" value="P:transmembrane transport"/>
    <property type="evidence" value="ECO:0007669"/>
    <property type="project" value="InterPro"/>
</dbReference>
<sequence>MATLTPAPAVLTDTTPAKHPGGPARPRTVRVWRGVVLLIAALYFLVPMATAFVFTVNIPNVGFTLDAYTRIFTVEGFVSSLSLSLGLAAATIVLVLLLLLPAMLAVRLAAPRLKPVLEVLCTLPMVVPPISFTAGISSLLPWAQDVLAPTPFYQTIITIQDQRFPLILVLAYVVLALPFAYRSLDSALTAIDVRTLVEAARNCGASWPRVMLSVIVPNIRSGLAGASFLTLALVLGEYTVARLLGYVPFPVWIVMISGSQAQVSVAVSVFSLLLTWALLLAVSSAGVRKRSAS</sequence>
<keyword evidence="7 8" id="KW-0472">Membrane</keyword>
<reference evidence="11 12" key="1">
    <citation type="submission" date="2019-06" db="EMBL/GenBank/DDBJ databases">
        <title>Sequencing the genomes of 1000 actinobacteria strains.</title>
        <authorList>
            <person name="Klenk H.-P."/>
        </authorList>
    </citation>
    <scope>NUCLEOTIDE SEQUENCE [LARGE SCALE GENOMIC DNA]</scope>
    <source>
        <strain evidence="11 12">DSM 43186</strain>
    </source>
</reference>
<dbReference type="Proteomes" id="UP000319213">
    <property type="component" value="Unassembled WGS sequence"/>
</dbReference>
<evidence type="ECO:0000313" key="11">
    <source>
        <dbReference type="EMBL" id="TQM74385.1"/>
    </source>
</evidence>
<feature type="transmembrane region" description="Helical" evidence="8">
    <location>
        <begin position="116"/>
        <end position="143"/>
    </location>
</feature>
<keyword evidence="4" id="KW-0997">Cell inner membrane</keyword>
<gene>
    <name evidence="11" type="ORF">FHX40_1056</name>
</gene>
<protein>
    <submittedName>
        <fullName evidence="11">Putative spermidine/putrescine transport system permease protein</fullName>
    </submittedName>
</protein>
<comment type="subcellular location">
    <subcellularLocation>
        <location evidence="1">Cell inner membrane</location>
        <topology evidence="1">Multi-pass membrane protein</topology>
    </subcellularLocation>
    <subcellularLocation>
        <location evidence="8">Cell membrane</location>
        <topology evidence="8">Multi-pass membrane protein</topology>
    </subcellularLocation>
</comment>
<dbReference type="InterPro" id="IPR035906">
    <property type="entry name" value="MetI-like_sf"/>
</dbReference>
<dbReference type="Gene3D" id="1.10.3720.10">
    <property type="entry name" value="MetI-like"/>
    <property type="match status" value="1"/>
</dbReference>
<feature type="transmembrane region" description="Helical" evidence="8">
    <location>
        <begin position="221"/>
        <end position="241"/>
    </location>
</feature>
<evidence type="ECO:0000259" key="10">
    <source>
        <dbReference type="PROSITE" id="PS50928"/>
    </source>
</evidence>
<evidence type="ECO:0000256" key="4">
    <source>
        <dbReference type="ARBA" id="ARBA00022519"/>
    </source>
</evidence>
<comment type="similarity">
    <text evidence="8">Belongs to the binding-protein-dependent transport system permease family.</text>
</comment>
<dbReference type="Pfam" id="PF00528">
    <property type="entry name" value="BPD_transp_1"/>
    <property type="match status" value="1"/>
</dbReference>
<keyword evidence="5 8" id="KW-0812">Transmembrane</keyword>
<keyword evidence="6 8" id="KW-1133">Transmembrane helix</keyword>